<keyword evidence="1" id="KW-0472">Membrane</keyword>
<sequence>MNELLRSKTFWTGIAGLITAIGGFLTGSLEGGIAIQTGITSLIGIFLRNAITK</sequence>
<keyword evidence="1" id="KW-1133">Transmembrane helix</keyword>
<organism evidence="2">
    <name type="scientific">viral metagenome</name>
    <dbReference type="NCBI Taxonomy" id="1070528"/>
    <lineage>
        <taxon>unclassified sequences</taxon>
        <taxon>metagenomes</taxon>
        <taxon>organismal metagenomes</taxon>
    </lineage>
</organism>
<dbReference type="AlphaFoldDB" id="A0A6M3K2C8"/>
<evidence type="ECO:0000256" key="1">
    <source>
        <dbReference type="SAM" id="Phobius"/>
    </source>
</evidence>
<proteinExistence type="predicted"/>
<dbReference type="EMBL" id="MT142229">
    <property type="protein sequence ID" value="QJA76516.1"/>
    <property type="molecule type" value="Genomic_DNA"/>
</dbReference>
<feature type="transmembrane region" description="Helical" evidence="1">
    <location>
        <begin position="33"/>
        <end position="51"/>
    </location>
</feature>
<name>A0A6M3K2C8_9ZZZZ</name>
<accession>A0A6M3K2C8</accession>
<keyword evidence="1" id="KW-0812">Transmembrane</keyword>
<reference evidence="2" key="1">
    <citation type="submission" date="2020-03" db="EMBL/GenBank/DDBJ databases">
        <title>The deep terrestrial virosphere.</title>
        <authorList>
            <person name="Holmfeldt K."/>
            <person name="Nilsson E."/>
            <person name="Simone D."/>
            <person name="Lopez-Fernandez M."/>
            <person name="Wu X."/>
            <person name="de Brujin I."/>
            <person name="Lundin D."/>
            <person name="Andersson A."/>
            <person name="Bertilsson S."/>
            <person name="Dopson M."/>
        </authorList>
    </citation>
    <scope>NUCLEOTIDE SEQUENCE</scope>
    <source>
        <strain evidence="2">MM415A01495</strain>
    </source>
</reference>
<evidence type="ECO:0000313" key="2">
    <source>
        <dbReference type="EMBL" id="QJA76516.1"/>
    </source>
</evidence>
<gene>
    <name evidence="2" type="ORF">MM415A01495_0011</name>
</gene>
<protein>
    <submittedName>
        <fullName evidence="2">Uncharacterized protein</fullName>
    </submittedName>
</protein>
<feature type="transmembrane region" description="Helical" evidence="1">
    <location>
        <begin position="9"/>
        <end position="27"/>
    </location>
</feature>